<keyword evidence="1" id="KW-0472">Membrane</keyword>
<dbReference type="Proteomes" id="UP000759298">
    <property type="component" value="Unassembled WGS sequence"/>
</dbReference>
<reference evidence="2 3" key="1">
    <citation type="submission" date="2021-07" db="EMBL/GenBank/DDBJ databases">
        <title>Alteriqipengyuania abyssalis NZ-12B nov, sp.nov isolated from deep sea sponge in pacific ocean.</title>
        <authorList>
            <person name="Tareen S."/>
            <person name="Wink J."/>
        </authorList>
    </citation>
    <scope>NUCLEOTIDE SEQUENCE [LARGE SCALE GENOMIC DNA]</scope>
    <source>
        <strain evidence="2 3">NZ-12B</strain>
    </source>
</reference>
<sequence>MVQASEAFLYLAVLTSIILGLAIQQVLLGYRDLILTRTRTQLYGPVLVWSVIVLLIVAQNWWESFGLAGRNDWNFLSFGMILLQATIIYMIAAVTFPRSEAAESIDLREHYFREKRAIYGLAVAYVVSSPVRALIVDGTILPPIDLGFHALFLIVFAVLGWADRPILHRVLVPVVLLGFVGYIALMTPVLTGG</sequence>
<feature type="transmembrane region" description="Helical" evidence="1">
    <location>
        <begin position="42"/>
        <end position="62"/>
    </location>
</feature>
<dbReference type="RefSeq" id="WP_222823787.1">
    <property type="nucleotide sequence ID" value="NZ_JAHWXP010000001.1"/>
</dbReference>
<feature type="transmembrane region" description="Helical" evidence="1">
    <location>
        <begin position="117"/>
        <end position="135"/>
    </location>
</feature>
<evidence type="ECO:0000313" key="3">
    <source>
        <dbReference type="Proteomes" id="UP000759298"/>
    </source>
</evidence>
<keyword evidence="1" id="KW-0812">Transmembrane</keyword>
<protein>
    <submittedName>
        <fullName evidence="2">Uncharacterized protein</fullName>
    </submittedName>
</protein>
<gene>
    <name evidence="2" type="ORF">KYN89_03325</name>
</gene>
<evidence type="ECO:0000256" key="1">
    <source>
        <dbReference type="SAM" id="Phobius"/>
    </source>
</evidence>
<keyword evidence="1" id="KW-1133">Transmembrane helix</keyword>
<feature type="transmembrane region" description="Helical" evidence="1">
    <location>
        <begin position="74"/>
        <end position="96"/>
    </location>
</feature>
<evidence type="ECO:0000313" key="2">
    <source>
        <dbReference type="EMBL" id="MBY8336069.1"/>
    </source>
</evidence>
<organism evidence="2 3">
    <name type="scientific">Alteriqipengyuania abyssalis</name>
    <dbReference type="NCBI Taxonomy" id="2860200"/>
    <lineage>
        <taxon>Bacteria</taxon>
        <taxon>Pseudomonadati</taxon>
        <taxon>Pseudomonadota</taxon>
        <taxon>Alphaproteobacteria</taxon>
        <taxon>Sphingomonadales</taxon>
        <taxon>Erythrobacteraceae</taxon>
        <taxon>Alteriqipengyuania</taxon>
    </lineage>
</organism>
<feature type="transmembrane region" description="Helical" evidence="1">
    <location>
        <begin position="147"/>
        <end position="163"/>
    </location>
</feature>
<dbReference type="EMBL" id="JAHWXP010000001">
    <property type="protein sequence ID" value="MBY8336069.1"/>
    <property type="molecule type" value="Genomic_DNA"/>
</dbReference>
<feature type="transmembrane region" description="Helical" evidence="1">
    <location>
        <begin position="170"/>
        <end position="190"/>
    </location>
</feature>
<feature type="transmembrane region" description="Helical" evidence="1">
    <location>
        <begin position="7"/>
        <end position="30"/>
    </location>
</feature>
<name>A0ABS7PAJ5_9SPHN</name>
<keyword evidence="3" id="KW-1185">Reference proteome</keyword>
<proteinExistence type="predicted"/>
<accession>A0ABS7PAJ5</accession>
<comment type="caution">
    <text evidence="2">The sequence shown here is derived from an EMBL/GenBank/DDBJ whole genome shotgun (WGS) entry which is preliminary data.</text>
</comment>